<evidence type="ECO:0000313" key="1">
    <source>
        <dbReference type="EMBL" id="KRY93906.1"/>
    </source>
</evidence>
<proteinExistence type="predicted"/>
<dbReference type="AlphaFoldDB" id="A0A0V1G732"/>
<feature type="non-terminal residue" evidence="1">
    <location>
        <position position="41"/>
    </location>
</feature>
<name>A0A0V1G732_9BILA</name>
<sequence length="41" mass="4705">LMENWVILPEANFSVHCHSISQARTWSAIIPLFNTIHEISV</sequence>
<gene>
    <name evidence="1" type="ORF">T11_14957</name>
</gene>
<organism evidence="1 2">
    <name type="scientific">Trichinella zimbabwensis</name>
    <dbReference type="NCBI Taxonomy" id="268475"/>
    <lineage>
        <taxon>Eukaryota</taxon>
        <taxon>Metazoa</taxon>
        <taxon>Ecdysozoa</taxon>
        <taxon>Nematoda</taxon>
        <taxon>Enoplea</taxon>
        <taxon>Dorylaimia</taxon>
        <taxon>Trichinellida</taxon>
        <taxon>Trichinellidae</taxon>
        <taxon>Trichinella</taxon>
    </lineage>
</organism>
<dbReference type="Proteomes" id="UP000055024">
    <property type="component" value="Unassembled WGS sequence"/>
</dbReference>
<reference evidence="1 2" key="1">
    <citation type="submission" date="2015-01" db="EMBL/GenBank/DDBJ databases">
        <title>Evolution of Trichinella species and genotypes.</title>
        <authorList>
            <person name="Korhonen P.K."/>
            <person name="Edoardo P."/>
            <person name="Giuseppe L.R."/>
            <person name="Gasser R.B."/>
        </authorList>
    </citation>
    <scope>NUCLEOTIDE SEQUENCE [LARGE SCALE GENOMIC DNA]</scope>
    <source>
        <strain evidence="1">ISS1029</strain>
    </source>
</reference>
<dbReference type="EMBL" id="JYDP01005947">
    <property type="protein sequence ID" value="KRY93906.1"/>
    <property type="molecule type" value="Genomic_DNA"/>
</dbReference>
<feature type="non-terminal residue" evidence="1">
    <location>
        <position position="1"/>
    </location>
</feature>
<accession>A0A0V1G732</accession>
<protein>
    <submittedName>
        <fullName evidence="1">Uncharacterized protein</fullName>
    </submittedName>
</protein>
<evidence type="ECO:0000313" key="2">
    <source>
        <dbReference type="Proteomes" id="UP000055024"/>
    </source>
</evidence>
<keyword evidence="2" id="KW-1185">Reference proteome</keyword>
<dbReference type="OrthoDB" id="10488618at2759"/>
<comment type="caution">
    <text evidence="1">The sequence shown here is derived from an EMBL/GenBank/DDBJ whole genome shotgun (WGS) entry which is preliminary data.</text>
</comment>